<comment type="similarity">
    <text evidence="2">Belongs to the cytochrome P450 family.</text>
</comment>
<keyword evidence="3" id="KW-0479">Metal-binding</keyword>
<dbReference type="Gene3D" id="1.10.630.10">
    <property type="entry name" value="Cytochrome P450"/>
    <property type="match status" value="2"/>
</dbReference>
<evidence type="ECO:0000256" key="4">
    <source>
        <dbReference type="ARBA" id="ARBA00023002"/>
    </source>
</evidence>
<dbReference type="GO" id="GO:0005506">
    <property type="term" value="F:iron ion binding"/>
    <property type="evidence" value="ECO:0007669"/>
    <property type="project" value="InterPro"/>
</dbReference>
<name>A0AAN7STE8_9EURO</name>
<accession>A0AAN7STE8</accession>
<dbReference type="GO" id="GO:0004497">
    <property type="term" value="F:monooxygenase activity"/>
    <property type="evidence" value="ECO:0007669"/>
    <property type="project" value="UniProtKB-KW"/>
</dbReference>
<sequence length="350" mass="39924">MAERGEKLIISSPVFSLQLGTKTMIVLSSDLAVKDVLDKRSGNYSDRPDMFIGQKVASGDLRLVVMRYGDTWRGIHRMIHNILNMKAAVTYTPYQDLENKIMLKGFLEEPQIFLDHVRRYTFSLSTQLIFGYRCPDMNDANLKELFNFANWGELAASGSAQILDLFPILQKLPKWLAPNVKYAESLFKKESAHYLRMWMRAKEGLRNGDSHVRMPTHLDFTTLYQSATGDCTKRDNFIFGAGRRLCQGIHIAERSLFLAISRLAWGFNFSPSIGEDGKPITYNVDDLVGGITVEPRHYTCRIECRTTDKARIIREEAQMSQDLLNSETGQWKESPKGMAFSTWVPEKTEA</sequence>
<protein>
    <recommendedName>
        <fullName evidence="9">Cytochrome P450</fullName>
    </recommendedName>
</protein>
<reference evidence="7 8" key="1">
    <citation type="submission" date="2023-08" db="EMBL/GenBank/DDBJ databases">
        <title>Black Yeasts Isolated from many extreme environments.</title>
        <authorList>
            <person name="Coleine C."/>
            <person name="Stajich J.E."/>
            <person name="Selbmann L."/>
        </authorList>
    </citation>
    <scope>NUCLEOTIDE SEQUENCE [LARGE SCALE GENOMIC DNA]</scope>
    <source>
        <strain evidence="7 8">CCFEE 5910</strain>
    </source>
</reference>
<dbReference type="Pfam" id="PF00067">
    <property type="entry name" value="p450"/>
    <property type="match status" value="1"/>
</dbReference>
<dbReference type="AlphaFoldDB" id="A0AAN7STE8"/>
<evidence type="ECO:0000256" key="1">
    <source>
        <dbReference type="ARBA" id="ARBA00001971"/>
    </source>
</evidence>
<dbReference type="Proteomes" id="UP001309876">
    <property type="component" value="Unassembled WGS sequence"/>
</dbReference>
<dbReference type="EMBL" id="JAVRRJ010000011">
    <property type="protein sequence ID" value="KAK5080915.1"/>
    <property type="molecule type" value="Genomic_DNA"/>
</dbReference>
<dbReference type="PANTHER" id="PTHR46300:SF2">
    <property type="entry name" value="CYTOCHROME P450 MONOOXYGENASE ALNH-RELATED"/>
    <property type="match status" value="1"/>
</dbReference>
<evidence type="ECO:0000256" key="2">
    <source>
        <dbReference type="ARBA" id="ARBA00010617"/>
    </source>
</evidence>
<evidence type="ECO:0000256" key="6">
    <source>
        <dbReference type="ARBA" id="ARBA00023033"/>
    </source>
</evidence>
<keyword evidence="4" id="KW-0560">Oxidoreductase</keyword>
<keyword evidence="5" id="KW-0408">Iron</keyword>
<dbReference type="InterPro" id="IPR050364">
    <property type="entry name" value="Cytochrome_P450_fung"/>
</dbReference>
<dbReference type="SUPFAM" id="SSF48264">
    <property type="entry name" value="Cytochrome P450"/>
    <property type="match status" value="1"/>
</dbReference>
<dbReference type="PANTHER" id="PTHR46300">
    <property type="entry name" value="P450, PUTATIVE (EUROFUNG)-RELATED-RELATED"/>
    <property type="match status" value="1"/>
</dbReference>
<evidence type="ECO:0000313" key="7">
    <source>
        <dbReference type="EMBL" id="KAK5080915.1"/>
    </source>
</evidence>
<evidence type="ECO:0000256" key="3">
    <source>
        <dbReference type="ARBA" id="ARBA00022723"/>
    </source>
</evidence>
<proteinExistence type="inferred from homology"/>
<evidence type="ECO:0008006" key="9">
    <source>
        <dbReference type="Google" id="ProtNLM"/>
    </source>
</evidence>
<comment type="caution">
    <text evidence="7">The sequence shown here is derived from an EMBL/GenBank/DDBJ whole genome shotgun (WGS) entry which is preliminary data.</text>
</comment>
<comment type="cofactor">
    <cofactor evidence="1">
        <name>heme</name>
        <dbReference type="ChEBI" id="CHEBI:30413"/>
    </cofactor>
</comment>
<evidence type="ECO:0000256" key="5">
    <source>
        <dbReference type="ARBA" id="ARBA00023004"/>
    </source>
</evidence>
<keyword evidence="6" id="KW-0503">Monooxygenase</keyword>
<keyword evidence="8" id="KW-1185">Reference proteome</keyword>
<gene>
    <name evidence="7" type="ORF">LTR05_008231</name>
</gene>
<organism evidence="7 8">
    <name type="scientific">Lithohypha guttulata</name>
    <dbReference type="NCBI Taxonomy" id="1690604"/>
    <lineage>
        <taxon>Eukaryota</taxon>
        <taxon>Fungi</taxon>
        <taxon>Dikarya</taxon>
        <taxon>Ascomycota</taxon>
        <taxon>Pezizomycotina</taxon>
        <taxon>Eurotiomycetes</taxon>
        <taxon>Chaetothyriomycetidae</taxon>
        <taxon>Chaetothyriales</taxon>
        <taxon>Trichomeriaceae</taxon>
        <taxon>Lithohypha</taxon>
    </lineage>
</organism>
<dbReference type="InterPro" id="IPR001128">
    <property type="entry name" value="Cyt_P450"/>
</dbReference>
<dbReference type="GO" id="GO:0020037">
    <property type="term" value="F:heme binding"/>
    <property type="evidence" value="ECO:0007669"/>
    <property type="project" value="InterPro"/>
</dbReference>
<dbReference type="InterPro" id="IPR036396">
    <property type="entry name" value="Cyt_P450_sf"/>
</dbReference>
<dbReference type="GO" id="GO:0016705">
    <property type="term" value="F:oxidoreductase activity, acting on paired donors, with incorporation or reduction of molecular oxygen"/>
    <property type="evidence" value="ECO:0007669"/>
    <property type="project" value="InterPro"/>
</dbReference>
<evidence type="ECO:0000313" key="8">
    <source>
        <dbReference type="Proteomes" id="UP001309876"/>
    </source>
</evidence>